<protein>
    <submittedName>
        <fullName evidence="2">GAF domain-containing protein</fullName>
    </submittedName>
</protein>
<evidence type="ECO:0000259" key="1">
    <source>
        <dbReference type="PROSITE" id="PS50801"/>
    </source>
</evidence>
<gene>
    <name evidence="2" type="ORF">FZC74_11440</name>
</gene>
<evidence type="ECO:0000313" key="2">
    <source>
        <dbReference type="EMBL" id="TYS58418.1"/>
    </source>
</evidence>
<dbReference type="Pfam" id="PF13185">
    <property type="entry name" value="GAF_2"/>
    <property type="match status" value="1"/>
</dbReference>
<accession>A0AA94WPV1</accession>
<dbReference type="PANTHER" id="PTHR33745:SF8">
    <property type="entry name" value="BLUE-LIGHT PHOTORECEPTOR"/>
    <property type="match status" value="1"/>
</dbReference>
<dbReference type="InterPro" id="IPR002645">
    <property type="entry name" value="STAS_dom"/>
</dbReference>
<dbReference type="Proteomes" id="UP000323393">
    <property type="component" value="Unassembled WGS sequence"/>
</dbReference>
<dbReference type="PANTHER" id="PTHR33745">
    <property type="entry name" value="RSBT ANTAGONIST PROTEIN RSBS-RELATED"/>
    <property type="match status" value="1"/>
</dbReference>
<dbReference type="CDD" id="cd07041">
    <property type="entry name" value="STAS_RsbR_RsbS_like"/>
    <property type="match status" value="1"/>
</dbReference>
<dbReference type="InterPro" id="IPR029016">
    <property type="entry name" value="GAF-like_dom_sf"/>
</dbReference>
<dbReference type="Gene3D" id="3.30.750.24">
    <property type="entry name" value="STAS domain"/>
    <property type="match status" value="1"/>
</dbReference>
<evidence type="ECO:0000313" key="3">
    <source>
        <dbReference type="Proteomes" id="UP000323393"/>
    </source>
</evidence>
<feature type="domain" description="STAS" evidence="1">
    <location>
        <begin position="166"/>
        <end position="277"/>
    </location>
</feature>
<name>A0AA94WPV1_9BACI</name>
<reference evidence="2 3" key="1">
    <citation type="submission" date="2019-08" db="EMBL/GenBank/DDBJ databases">
        <title>Bacillus genomes from the desert of Cuatro Cienegas, Coahuila.</title>
        <authorList>
            <person name="Olmedo-Alvarez G."/>
        </authorList>
    </citation>
    <scope>NUCLEOTIDE SEQUENCE [LARGE SCALE GENOMIC DNA]</scope>
    <source>
        <strain evidence="2 3">CH88_3T</strain>
    </source>
</reference>
<dbReference type="Pfam" id="PF01740">
    <property type="entry name" value="STAS"/>
    <property type="match status" value="1"/>
</dbReference>
<dbReference type="SUPFAM" id="SSF52091">
    <property type="entry name" value="SpoIIaa-like"/>
    <property type="match status" value="1"/>
</dbReference>
<dbReference type="SUPFAM" id="SSF55781">
    <property type="entry name" value="GAF domain-like"/>
    <property type="match status" value="1"/>
</dbReference>
<comment type="caution">
    <text evidence="2">The sequence shown here is derived from an EMBL/GenBank/DDBJ whole genome shotgun (WGS) entry which is preliminary data.</text>
</comment>
<organism evidence="2 3">
    <name type="scientific">Sutcliffiella horikoshii</name>
    <dbReference type="NCBI Taxonomy" id="79883"/>
    <lineage>
        <taxon>Bacteria</taxon>
        <taxon>Bacillati</taxon>
        <taxon>Bacillota</taxon>
        <taxon>Bacilli</taxon>
        <taxon>Bacillales</taxon>
        <taxon>Bacillaceae</taxon>
        <taxon>Sutcliffiella</taxon>
    </lineage>
</organism>
<dbReference type="RefSeq" id="WP_148965943.1">
    <property type="nucleotide sequence ID" value="NZ_VTEU01000004.1"/>
</dbReference>
<proteinExistence type="predicted"/>
<dbReference type="InterPro" id="IPR036513">
    <property type="entry name" value="STAS_dom_sf"/>
</dbReference>
<dbReference type="PROSITE" id="PS50801">
    <property type="entry name" value="STAS"/>
    <property type="match status" value="1"/>
</dbReference>
<dbReference type="Gene3D" id="3.30.450.40">
    <property type="match status" value="1"/>
</dbReference>
<dbReference type="EMBL" id="VTEU01000004">
    <property type="protein sequence ID" value="TYS58418.1"/>
    <property type="molecule type" value="Genomic_DNA"/>
</dbReference>
<sequence>MQNTSYSTQKMIYKNFDEAADNILKMMSRLLDINTLFIAKNDRCTNKIMKVLNKKDILLEEGGTLPFEQTFCKLSVDHGTKPLIIPDITQSDLTKDMVVTKSLGEGSFIGIPIYYEDGENYGTLCGLDNRPYNFREELIEIFETMGSLLTYVLELDEAYQQIRSLSVPFIPITKGVAILTITGNVNEQRADTIISLALEKSQDLALDYLIIDLSGIGKINEIVSYSLLKIVNLLQIIGVKPILTGITPDVAIKAIGVGFETDDILVQSNLEQALKKIGLTLLKDGVRAK</sequence>
<dbReference type="AlphaFoldDB" id="A0AA94WPV1"/>
<dbReference type="InterPro" id="IPR051932">
    <property type="entry name" value="Bact_StressResp_Reg"/>
</dbReference>
<dbReference type="InterPro" id="IPR003018">
    <property type="entry name" value="GAF"/>
</dbReference>